<organism evidence="11 12">
    <name type="scientific">Amycolatopsis rifamycinica</name>
    <dbReference type="NCBI Taxonomy" id="287986"/>
    <lineage>
        <taxon>Bacteria</taxon>
        <taxon>Bacillati</taxon>
        <taxon>Actinomycetota</taxon>
        <taxon>Actinomycetes</taxon>
        <taxon>Pseudonocardiales</taxon>
        <taxon>Pseudonocardiaceae</taxon>
        <taxon>Amycolatopsis</taxon>
    </lineage>
</organism>
<evidence type="ECO:0000256" key="2">
    <source>
        <dbReference type="ARBA" id="ARBA00022730"/>
    </source>
</evidence>
<dbReference type="EMBL" id="JMQI01000039">
    <property type="protein sequence ID" value="KDN20757.1"/>
    <property type="molecule type" value="Genomic_DNA"/>
</dbReference>
<evidence type="ECO:0000256" key="10">
    <source>
        <dbReference type="HAMAP-Rule" id="MF_01364"/>
    </source>
</evidence>
<evidence type="ECO:0000256" key="5">
    <source>
        <dbReference type="ARBA" id="ARBA00022980"/>
    </source>
</evidence>
<comment type="subunit">
    <text evidence="8 10">Part of the 30S ribosomal subunit. Contacts proteins S3 and S10.</text>
</comment>
<feature type="binding site" evidence="10">
    <location>
        <position position="40"/>
    </location>
    <ligand>
        <name>Zn(2+)</name>
        <dbReference type="ChEBI" id="CHEBI:29105"/>
    </ligand>
</feature>
<comment type="function">
    <text evidence="10">Binds 16S rRNA, required for the assembly of 30S particles and may also be responsible for determining the conformation of the 16S rRNA at the A site.</text>
</comment>
<dbReference type="FunFam" id="4.10.830.10:FF:000001">
    <property type="entry name" value="30S ribosomal protein S14 type Z"/>
    <property type="match status" value="1"/>
</dbReference>
<feature type="binding site" evidence="10">
    <location>
        <position position="27"/>
    </location>
    <ligand>
        <name>Zn(2+)</name>
        <dbReference type="ChEBI" id="CHEBI:29105"/>
    </ligand>
</feature>
<evidence type="ECO:0000256" key="1">
    <source>
        <dbReference type="ARBA" id="ARBA00022723"/>
    </source>
</evidence>
<keyword evidence="6 10" id="KW-0687">Ribonucleoprotein</keyword>
<dbReference type="InterPro" id="IPR001209">
    <property type="entry name" value="Ribosomal_uS14"/>
</dbReference>
<dbReference type="GO" id="GO:0019843">
    <property type="term" value="F:rRNA binding"/>
    <property type="evidence" value="ECO:0007669"/>
    <property type="project" value="UniProtKB-UniRule"/>
</dbReference>
<keyword evidence="5 10" id="KW-0689">Ribosomal protein</keyword>
<evidence type="ECO:0000256" key="7">
    <source>
        <dbReference type="ARBA" id="ARBA00035167"/>
    </source>
</evidence>
<dbReference type="OrthoDB" id="9810484at2"/>
<dbReference type="STRING" id="287986.DV20_18900"/>
<reference evidence="11 12" key="1">
    <citation type="submission" date="2014-05" db="EMBL/GenBank/DDBJ databases">
        <title>Draft genome sequence of Amycolatopsis rifamycinica DSM 46095.</title>
        <authorList>
            <person name="Lal R."/>
            <person name="Saxena A."/>
            <person name="Kumari R."/>
            <person name="Mukherjee U."/>
            <person name="Singh P."/>
            <person name="Sangwan N."/>
            <person name="Mahato N.K."/>
        </authorList>
    </citation>
    <scope>NUCLEOTIDE SEQUENCE [LARGE SCALE GENOMIC DNA]</scope>
    <source>
        <strain evidence="11 12">DSM 46095</strain>
    </source>
</reference>
<dbReference type="GeneID" id="92868491"/>
<comment type="caution">
    <text evidence="11">The sequence shown here is derived from an EMBL/GenBank/DDBJ whole genome shotgun (WGS) entry which is preliminary data.</text>
</comment>
<evidence type="ECO:0000313" key="11">
    <source>
        <dbReference type="EMBL" id="KDN20757.1"/>
    </source>
</evidence>
<dbReference type="PANTHER" id="PTHR19836">
    <property type="entry name" value="30S RIBOSOMAL PROTEIN S14"/>
    <property type="match status" value="1"/>
</dbReference>
<evidence type="ECO:0000256" key="3">
    <source>
        <dbReference type="ARBA" id="ARBA00022833"/>
    </source>
</evidence>
<dbReference type="PROSITE" id="PS00527">
    <property type="entry name" value="RIBOSOMAL_S14"/>
    <property type="match status" value="1"/>
</dbReference>
<evidence type="ECO:0000256" key="6">
    <source>
        <dbReference type="ARBA" id="ARBA00023274"/>
    </source>
</evidence>
<name>A0A066U4I6_9PSEU</name>
<keyword evidence="2 10" id="KW-0699">rRNA-binding</keyword>
<sequence length="61" mass="6953">MAKKALVHKAAKKPKFAVRAYTRCQRCGRPHAVFRKFGLCRICLREMAHAGELPGVRKSSW</sequence>
<dbReference type="InterPro" id="IPR043140">
    <property type="entry name" value="Ribosomal_uS14_sf"/>
</dbReference>
<feature type="binding site" evidence="10">
    <location>
        <position position="24"/>
    </location>
    <ligand>
        <name>Zn(2+)</name>
        <dbReference type="ChEBI" id="CHEBI:29105"/>
    </ligand>
</feature>
<dbReference type="GO" id="GO:0008270">
    <property type="term" value="F:zinc ion binding"/>
    <property type="evidence" value="ECO:0007669"/>
    <property type="project" value="UniProtKB-UniRule"/>
</dbReference>
<dbReference type="RefSeq" id="WP_004558870.1">
    <property type="nucleotide sequence ID" value="NZ_JMQI01000039.1"/>
</dbReference>
<keyword evidence="12" id="KW-1185">Reference proteome</keyword>
<dbReference type="AlphaFoldDB" id="A0A066U4I6"/>
<evidence type="ECO:0000256" key="8">
    <source>
        <dbReference type="ARBA" id="ARBA00047110"/>
    </source>
</evidence>
<comment type="cofactor">
    <cofactor evidence="10">
        <name>Zn(2+)</name>
        <dbReference type="ChEBI" id="CHEBI:29105"/>
    </cofactor>
    <text evidence="10">Binds 1 zinc ion per subunit.</text>
</comment>
<dbReference type="GO" id="GO:0005737">
    <property type="term" value="C:cytoplasm"/>
    <property type="evidence" value="ECO:0007669"/>
    <property type="project" value="UniProtKB-ARBA"/>
</dbReference>
<dbReference type="eggNOG" id="COG0199">
    <property type="taxonomic scope" value="Bacteria"/>
</dbReference>
<dbReference type="Pfam" id="PF00253">
    <property type="entry name" value="Ribosomal_S14"/>
    <property type="match status" value="1"/>
</dbReference>
<accession>A0A066U4I6</accession>
<keyword evidence="4 10" id="KW-0694">RNA-binding</keyword>
<dbReference type="InterPro" id="IPR023053">
    <property type="entry name" value="Ribosomal_uS14_bact"/>
</dbReference>
<dbReference type="NCBIfam" id="NF005974">
    <property type="entry name" value="PRK08061.1"/>
    <property type="match status" value="1"/>
</dbReference>
<dbReference type="GO" id="GO:0003735">
    <property type="term" value="F:structural constituent of ribosome"/>
    <property type="evidence" value="ECO:0007669"/>
    <property type="project" value="InterPro"/>
</dbReference>
<dbReference type="Gene3D" id="4.10.830.10">
    <property type="entry name" value="30s Ribosomal Protein S14, Chain N"/>
    <property type="match status" value="1"/>
</dbReference>
<dbReference type="GO" id="GO:0015935">
    <property type="term" value="C:small ribosomal subunit"/>
    <property type="evidence" value="ECO:0007669"/>
    <property type="project" value="TreeGrafter"/>
</dbReference>
<evidence type="ECO:0000313" key="12">
    <source>
        <dbReference type="Proteomes" id="UP000027345"/>
    </source>
</evidence>
<evidence type="ECO:0000256" key="4">
    <source>
        <dbReference type="ARBA" id="ARBA00022884"/>
    </source>
</evidence>
<dbReference type="GO" id="GO:0006412">
    <property type="term" value="P:translation"/>
    <property type="evidence" value="ECO:0007669"/>
    <property type="project" value="UniProtKB-UniRule"/>
</dbReference>
<evidence type="ECO:0000256" key="9">
    <source>
        <dbReference type="ARBA" id="ARBA00060857"/>
    </source>
</evidence>
<proteinExistence type="inferred from homology"/>
<dbReference type="Proteomes" id="UP000027345">
    <property type="component" value="Unassembled WGS sequence"/>
</dbReference>
<keyword evidence="3 10" id="KW-0862">Zinc</keyword>
<feature type="binding site" evidence="10">
    <location>
        <position position="43"/>
    </location>
    <ligand>
        <name>Zn(2+)</name>
        <dbReference type="ChEBI" id="CHEBI:29105"/>
    </ligand>
</feature>
<dbReference type="InterPro" id="IPR018271">
    <property type="entry name" value="Ribosomal_uS14_CS"/>
</dbReference>
<gene>
    <name evidence="10" type="primary">rpsZ</name>
    <name evidence="10" type="synonym">rpsN</name>
    <name evidence="11" type="ORF">DV20_18900</name>
</gene>
<dbReference type="PANTHER" id="PTHR19836:SF19">
    <property type="entry name" value="SMALL RIBOSOMAL SUBUNIT PROTEIN US14M"/>
    <property type="match status" value="1"/>
</dbReference>
<comment type="similarity">
    <text evidence="9 10">Belongs to the universal ribosomal protein uS14 family. Zinc-binding uS14 subfamily.</text>
</comment>
<dbReference type="SUPFAM" id="SSF57716">
    <property type="entry name" value="Glucocorticoid receptor-like (DNA-binding domain)"/>
    <property type="match status" value="1"/>
</dbReference>
<dbReference type="HAMAP" id="MF_01364_B">
    <property type="entry name" value="Ribosomal_uS14_2_B"/>
    <property type="match status" value="1"/>
</dbReference>
<protein>
    <recommendedName>
        <fullName evidence="7 10">Small ribosomal subunit protein uS14</fullName>
    </recommendedName>
</protein>
<keyword evidence="1 10" id="KW-0479">Metal-binding</keyword>